<dbReference type="PANTHER" id="PTHR37306">
    <property type="entry name" value="COLICIN V PRODUCTION PROTEIN"/>
    <property type="match status" value="1"/>
</dbReference>
<evidence type="ECO:0000256" key="3">
    <source>
        <dbReference type="ARBA" id="ARBA00022989"/>
    </source>
</evidence>
<keyword evidence="3 5" id="KW-1133">Transmembrane helix</keyword>
<keyword evidence="2 5" id="KW-0812">Transmembrane</keyword>
<name>A0A5A8F4U9_9BACT</name>
<dbReference type="Pfam" id="PF02674">
    <property type="entry name" value="Colicin_V"/>
    <property type="match status" value="1"/>
</dbReference>
<sequence>MGVIDIVLLIVIGVFGIKGLFRGLISEVFGILGLILGYVLAYQYYGIFAKIISGFGIKRSVADALGFVITFLLIYIVIFLIGTLLRKFFKTIKLGWMDKTGGFAFGVIKASVILGVLLYFLISVLPPSVAMSKDLKKSPVAKSFMKVTPYVFDMLNKLPKEKKRNPFKGIKF</sequence>
<evidence type="ECO:0000256" key="5">
    <source>
        <dbReference type="SAM" id="Phobius"/>
    </source>
</evidence>
<keyword evidence="7" id="KW-1185">Reference proteome</keyword>
<reference evidence="6 7" key="1">
    <citation type="submission" date="2019-06" db="EMBL/GenBank/DDBJ databases">
        <title>Genomic insights into carbon and energy metabolism of Deferribacter autotrophicus revealed new metabolic traits in the phylum Deferribacteres.</title>
        <authorList>
            <person name="Slobodkin A.I."/>
            <person name="Slobodkina G.B."/>
            <person name="Allioux M."/>
            <person name="Alain K."/>
            <person name="Jebbar M."/>
            <person name="Shadrin V."/>
            <person name="Kublanov I.V."/>
            <person name="Toshchakov S.V."/>
            <person name="Bonch-Osmolovskaya E.A."/>
        </authorList>
    </citation>
    <scope>NUCLEOTIDE SEQUENCE [LARGE SCALE GENOMIC DNA]</scope>
    <source>
        <strain evidence="6 7">SL50</strain>
    </source>
</reference>
<organism evidence="6 7">
    <name type="scientific">Deferribacter autotrophicus</name>
    <dbReference type="NCBI Taxonomy" id="500465"/>
    <lineage>
        <taxon>Bacteria</taxon>
        <taxon>Pseudomonadati</taxon>
        <taxon>Deferribacterota</taxon>
        <taxon>Deferribacteres</taxon>
        <taxon>Deferribacterales</taxon>
        <taxon>Deferribacteraceae</taxon>
        <taxon>Deferribacter</taxon>
    </lineage>
</organism>
<dbReference type="PANTHER" id="PTHR37306:SF1">
    <property type="entry name" value="COLICIN V PRODUCTION PROTEIN"/>
    <property type="match status" value="1"/>
</dbReference>
<dbReference type="OrthoDB" id="9799585at2"/>
<dbReference type="GO" id="GO:0016020">
    <property type="term" value="C:membrane"/>
    <property type="evidence" value="ECO:0007669"/>
    <property type="project" value="UniProtKB-SubCell"/>
</dbReference>
<evidence type="ECO:0000313" key="7">
    <source>
        <dbReference type="Proteomes" id="UP000322876"/>
    </source>
</evidence>
<comment type="caution">
    <text evidence="6">The sequence shown here is derived from an EMBL/GenBank/DDBJ whole genome shotgun (WGS) entry which is preliminary data.</text>
</comment>
<proteinExistence type="predicted"/>
<dbReference type="RefSeq" id="WP_149266406.1">
    <property type="nucleotide sequence ID" value="NZ_VFJB01000005.1"/>
</dbReference>
<evidence type="ECO:0000256" key="4">
    <source>
        <dbReference type="ARBA" id="ARBA00023136"/>
    </source>
</evidence>
<feature type="transmembrane region" description="Helical" evidence="5">
    <location>
        <begin position="65"/>
        <end position="89"/>
    </location>
</feature>
<gene>
    <name evidence="6" type="ORF">FHQ18_06720</name>
</gene>
<keyword evidence="4 5" id="KW-0472">Membrane</keyword>
<protein>
    <submittedName>
        <fullName evidence="6">CvpA family protein</fullName>
    </submittedName>
</protein>
<feature type="transmembrane region" description="Helical" evidence="5">
    <location>
        <begin position="6"/>
        <end position="21"/>
    </location>
</feature>
<dbReference type="AlphaFoldDB" id="A0A5A8F4U9"/>
<dbReference type="GO" id="GO:0009403">
    <property type="term" value="P:toxin biosynthetic process"/>
    <property type="evidence" value="ECO:0007669"/>
    <property type="project" value="InterPro"/>
</dbReference>
<evidence type="ECO:0000256" key="1">
    <source>
        <dbReference type="ARBA" id="ARBA00004141"/>
    </source>
</evidence>
<comment type="subcellular location">
    <subcellularLocation>
        <location evidence="1">Membrane</location>
        <topology evidence="1">Multi-pass membrane protein</topology>
    </subcellularLocation>
</comment>
<evidence type="ECO:0000313" key="6">
    <source>
        <dbReference type="EMBL" id="KAA0258085.1"/>
    </source>
</evidence>
<feature type="transmembrane region" description="Helical" evidence="5">
    <location>
        <begin position="101"/>
        <end position="122"/>
    </location>
</feature>
<dbReference type="Proteomes" id="UP000322876">
    <property type="component" value="Unassembled WGS sequence"/>
</dbReference>
<evidence type="ECO:0000256" key="2">
    <source>
        <dbReference type="ARBA" id="ARBA00022692"/>
    </source>
</evidence>
<dbReference type="EMBL" id="VFJB01000005">
    <property type="protein sequence ID" value="KAA0258085.1"/>
    <property type="molecule type" value="Genomic_DNA"/>
</dbReference>
<accession>A0A5A8F4U9</accession>
<dbReference type="InterPro" id="IPR003825">
    <property type="entry name" value="Colicin-V_CvpA"/>
</dbReference>